<dbReference type="Gene3D" id="3.30.160.60">
    <property type="entry name" value="Classic Zinc Finger"/>
    <property type="match status" value="1"/>
</dbReference>
<dbReference type="PROSITE" id="PS00028">
    <property type="entry name" value="ZINC_FINGER_C2H2_1"/>
    <property type="match status" value="1"/>
</dbReference>
<dbReference type="CDD" id="cd17917">
    <property type="entry name" value="DEXHc_RHA-like"/>
    <property type="match status" value="1"/>
</dbReference>
<proteinExistence type="inferred from homology"/>
<dbReference type="Pfam" id="PF00270">
    <property type="entry name" value="DEAD"/>
    <property type="match status" value="1"/>
</dbReference>
<dbReference type="SUPFAM" id="SSF52540">
    <property type="entry name" value="P-loop containing nucleoside triphosphate hydrolases"/>
    <property type="match status" value="1"/>
</dbReference>
<dbReference type="GO" id="GO:0005524">
    <property type="term" value="F:ATP binding"/>
    <property type="evidence" value="ECO:0007669"/>
    <property type="project" value="UniProtKB-KW"/>
</dbReference>
<accession>A0A250WU24</accession>
<dbReference type="SUPFAM" id="SSF54768">
    <property type="entry name" value="dsRNA-binding domain-like"/>
    <property type="match status" value="1"/>
</dbReference>
<comment type="caution">
    <text evidence="12">The sequence shown here is derived from an EMBL/GenBank/DDBJ whole genome shotgun (WGS) entry which is preliminary data.</text>
</comment>
<feature type="domain" description="Helicase C-terminal" evidence="11">
    <location>
        <begin position="1128"/>
        <end position="1307"/>
    </location>
</feature>
<dbReference type="PANTHER" id="PTHR18934:SF145">
    <property type="entry name" value="ATP-DEPENDENT RNA HELICASE DHX57-RELATED"/>
    <property type="match status" value="1"/>
</dbReference>
<dbReference type="Pfam" id="PF07717">
    <property type="entry name" value="OB_NTP_bind"/>
    <property type="match status" value="1"/>
</dbReference>
<dbReference type="InterPro" id="IPR011545">
    <property type="entry name" value="DEAD/DEAH_box_helicase_dom"/>
</dbReference>
<feature type="region of interest" description="Disordered" evidence="8">
    <location>
        <begin position="698"/>
        <end position="717"/>
    </location>
</feature>
<evidence type="ECO:0000256" key="1">
    <source>
        <dbReference type="ARBA" id="ARBA00022741"/>
    </source>
</evidence>
<dbReference type="Pfam" id="PF21010">
    <property type="entry name" value="HA2_C"/>
    <property type="match status" value="1"/>
</dbReference>
<dbReference type="CDD" id="cd18791">
    <property type="entry name" value="SF2_C_RHA"/>
    <property type="match status" value="1"/>
</dbReference>
<dbReference type="FunFam" id="3.40.50.300:FF:000526">
    <property type="entry name" value="DExH-box ATP-dependent RNA helicase DExH3"/>
    <property type="match status" value="1"/>
</dbReference>
<dbReference type="SMART" id="SM00490">
    <property type="entry name" value="HELICc"/>
    <property type="match status" value="1"/>
</dbReference>
<dbReference type="PANTHER" id="PTHR18934">
    <property type="entry name" value="ATP-DEPENDENT RNA HELICASE"/>
    <property type="match status" value="1"/>
</dbReference>
<comment type="similarity">
    <text evidence="6">Belongs to the DExH box helicase family.</text>
</comment>
<keyword evidence="3" id="KW-0347">Helicase</keyword>
<feature type="region of interest" description="Disordered" evidence="8">
    <location>
        <begin position="109"/>
        <end position="144"/>
    </location>
</feature>
<evidence type="ECO:0000256" key="7">
    <source>
        <dbReference type="PROSITE-ProRule" id="PRU00042"/>
    </source>
</evidence>
<dbReference type="Proteomes" id="UP000232323">
    <property type="component" value="Unassembled WGS sequence"/>
</dbReference>
<feature type="region of interest" description="Disordered" evidence="8">
    <location>
        <begin position="779"/>
        <end position="799"/>
    </location>
</feature>
<dbReference type="InterPro" id="IPR001650">
    <property type="entry name" value="Helicase_C-like"/>
</dbReference>
<name>A0A250WU24_9CHLO</name>
<dbReference type="InterPro" id="IPR027417">
    <property type="entry name" value="P-loop_NTPase"/>
</dbReference>
<evidence type="ECO:0000313" key="12">
    <source>
        <dbReference type="EMBL" id="GAX74060.1"/>
    </source>
</evidence>
<dbReference type="SMART" id="SM00487">
    <property type="entry name" value="DEXDc"/>
    <property type="match status" value="1"/>
</dbReference>
<feature type="region of interest" description="Disordered" evidence="8">
    <location>
        <begin position="660"/>
        <end position="692"/>
    </location>
</feature>
<dbReference type="InterPro" id="IPR011709">
    <property type="entry name" value="DEAD-box_helicase_OB_fold"/>
</dbReference>
<dbReference type="Gene3D" id="3.30.160.20">
    <property type="match status" value="1"/>
</dbReference>
<dbReference type="PROSITE" id="PS51194">
    <property type="entry name" value="HELICASE_CTER"/>
    <property type="match status" value="1"/>
</dbReference>
<dbReference type="OrthoDB" id="5600252at2759"/>
<feature type="region of interest" description="Disordered" evidence="8">
    <location>
        <begin position="1"/>
        <end position="26"/>
    </location>
</feature>
<feature type="compositionally biased region" description="Polar residues" evidence="8">
    <location>
        <begin position="71"/>
        <end position="90"/>
    </location>
</feature>
<reference evidence="12 13" key="1">
    <citation type="submission" date="2017-08" db="EMBL/GenBank/DDBJ databases">
        <title>Acidophilic green algal genome provides insights into adaptation to an acidic environment.</title>
        <authorList>
            <person name="Hirooka S."/>
            <person name="Hirose Y."/>
            <person name="Kanesaki Y."/>
            <person name="Higuchi S."/>
            <person name="Fujiwara T."/>
            <person name="Onuma R."/>
            <person name="Era A."/>
            <person name="Ohbayashi R."/>
            <person name="Uzuka A."/>
            <person name="Nozaki H."/>
            <person name="Yoshikawa H."/>
            <person name="Miyagishima S.Y."/>
        </authorList>
    </citation>
    <scope>NUCLEOTIDE SEQUENCE [LARGE SCALE GENOMIC DNA]</scope>
    <source>
        <strain evidence="12 13">NIES-2499</strain>
    </source>
</reference>
<dbReference type="GO" id="GO:0008270">
    <property type="term" value="F:zinc ion binding"/>
    <property type="evidence" value="ECO:0007669"/>
    <property type="project" value="UniProtKB-KW"/>
</dbReference>
<dbReference type="STRING" id="1157962.A0A250WU24"/>
<feature type="region of interest" description="Disordered" evidence="8">
    <location>
        <begin position="271"/>
        <end position="296"/>
    </location>
</feature>
<feature type="compositionally biased region" description="Acidic residues" evidence="8">
    <location>
        <begin position="664"/>
        <end position="689"/>
    </location>
</feature>
<keyword evidence="7" id="KW-0863">Zinc-finger</keyword>
<feature type="compositionally biased region" description="Low complexity" evidence="8">
    <location>
        <begin position="58"/>
        <end position="70"/>
    </location>
</feature>
<feature type="compositionally biased region" description="Basic and acidic residues" evidence="8">
    <location>
        <begin position="44"/>
        <end position="57"/>
    </location>
</feature>
<evidence type="ECO:0000256" key="8">
    <source>
        <dbReference type="SAM" id="MobiDB-lite"/>
    </source>
</evidence>
<keyword evidence="7" id="KW-0862">Zinc</keyword>
<evidence type="ECO:0008006" key="14">
    <source>
        <dbReference type="Google" id="ProtNLM"/>
    </source>
</evidence>
<dbReference type="GO" id="GO:0016787">
    <property type="term" value="F:hydrolase activity"/>
    <property type="evidence" value="ECO:0007669"/>
    <property type="project" value="UniProtKB-KW"/>
</dbReference>
<dbReference type="Pfam" id="PF24385">
    <property type="entry name" value="DSRM_DHX29"/>
    <property type="match status" value="1"/>
</dbReference>
<dbReference type="EMBL" id="BEGY01000005">
    <property type="protein sequence ID" value="GAX74060.1"/>
    <property type="molecule type" value="Genomic_DNA"/>
</dbReference>
<keyword evidence="4" id="KW-0067">ATP-binding</keyword>
<dbReference type="Pfam" id="PF00271">
    <property type="entry name" value="Helicase_C"/>
    <property type="match status" value="1"/>
</dbReference>
<dbReference type="Gene3D" id="3.40.50.300">
    <property type="entry name" value="P-loop containing nucleotide triphosphate hydrolases"/>
    <property type="match status" value="2"/>
</dbReference>
<dbReference type="InterPro" id="IPR056328">
    <property type="entry name" value="DSRM_DHX29"/>
</dbReference>
<dbReference type="Gene3D" id="3.10.110.10">
    <property type="entry name" value="Ubiquitin Conjugating Enzyme"/>
    <property type="match status" value="1"/>
</dbReference>
<dbReference type="InterPro" id="IPR059023">
    <property type="entry name" value="RNA_hel_CTD"/>
</dbReference>
<dbReference type="InterPro" id="IPR013087">
    <property type="entry name" value="Znf_C2H2_type"/>
</dbReference>
<dbReference type="InterPro" id="IPR006575">
    <property type="entry name" value="RWD_dom"/>
</dbReference>
<evidence type="ECO:0000259" key="10">
    <source>
        <dbReference type="PROSITE" id="PS51192"/>
    </source>
</evidence>
<dbReference type="SMART" id="SM00847">
    <property type="entry name" value="HA2"/>
    <property type="match status" value="1"/>
</dbReference>
<feature type="compositionally biased region" description="Basic and acidic residues" evidence="8">
    <location>
        <begin position="271"/>
        <end position="286"/>
    </location>
</feature>
<evidence type="ECO:0000259" key="9">
    <source>
        <dbReference type="PROSITE" id="PS50157"/>
    </source>
</evidence>
<dbReference type="InterPro" id="IPR002464">
    <property type="entry name" value="DNA/RNA_helicase_DEAH_CS"/>
</dbReference>
<evidence type="ECO:0000256" key="6">
    <source>
        <dbReference type="ARBA" id="ARBA00060772"/>
    </source>
</evidence>
<dbReference type="GO" id="GO:0003723">
    <property type="term" value="F:RNA binding"/>
    <property type="evidence" value="ECO:0007669"/>
    <property type="project" value="UniProtKB-KW"/>
</dbReference>
<dbReference type="PROSITE" id="PS50157">
    <property type="entry name" value="ZINC_FINGER_C2H2_2"/>
    <property type="match status" value="1"/>
</dbReference>
<keyword evidence="7" id="KW-0479">Metal-binding</keyword>
<organism evidence="12 13">
    <name type="scientific">Chlamydomonas eustigma</name>
    <dbReference type="NCBI Taxonomy" id="1157962"/>
    <lineage>
        <taxon>Eukaryota</taxon>
        <taxon>Viridiplantae</taxon>
        <taxon>Chlorophyta</taxon>
        <taxon>core chlorophytes</taxon>
        <taxon>Chlorophyceae</taxon>
        <taxon>CS clade</taxon>
        <taxon>Chlamydomonadales</taxon>
        <taxon>Chlamydomonadaceae</taxon>
        <taxon>Chlamydomonas</taxon>
    </lineage>
</organism>
<dbReference type="InterPro" id="IPR016135">
    <property type="entry name" value="UBQ-conjugating_enzyme/RWD"/>
</dbReference>
<feature type="region of interest" description="Disordered" evidence="8">
    <location>
        <begin position="44"/>
        <end position="91"/>
    </location>
</feature>
<feature type="domain" description="C2H2-type" evidence="9">
    <location>
        <begin position="28"/>
        <end position="56"/>
    </location>
</feature>
<evidence type="ECO:0000256" key="2">
    <source>
        <dbReference type="ARBA" id="ARBA00022801"/>
    </source>
</evidence>
<keyword evidence="13" id="KW-1185">Reference proteome</keyword>
<gene>
    <name evidence="12" type="ORF">CEUSTIGMA_g1510.t1</name>
</gene>
<dbReference type="PROSITE" id="PS51192">
    <property type="entry name" value="HELICASE_ATP_BIND_1"/>
    <property type="match status" value="1"/>
</dbReference>
<keyword evidence="5" id="KW-0694">RNA-binding</keyword>
<protein>
    <recommendedName>
        <fullName evidence="14">RNA helicase</fullName>
    </recommendedName>
</protein>
<sequence length="1697" mass="181638">MKANKVFSAGGGGGTKGPSIIDKRGQESKCPFCDKVYTQNGRLKEHIASKHPDEKQADTTAAQPAAAAATNSSLTISPSPRPQTAQSSTRLAHPAAIALVAAANAAAADTSGPKRANSATPSPPSATPRALATGHADAAVEASSNAKVSMMDVGSKAGYYTHKSPKLQLLEWTQSKKMQKPRYSTKVQENGLLTCKVVIPDLKRSENDIVVFLDEQFSTQEAADAEQYGAVAALHRVAGDRQLHMLLPPQYKQLWLDIASASTQKMAERAARAEASEQRKLRESARRSNLAHRGPKSVMLSSSKQAMLQALLKDGFAASAAADGSHGSLALVNPDLLQSVELRLLPMGFTKPQVLQAVAAVARKACRTGSESAAESAVELARDWLFIHTPNDQLPRQYRASTSTVTIISKRSDSNQSSETVVAPLSPLPDLVACSLGAFGYTPSECASALCDGDGTEIGSLQLLYQRLTGIAIRVAVDSTGAPSINVSSGTIPESWAEEVMVLEAIYGQEACFSEQSSGKVCVQVPLPEGSLVAASVQADLYHHQRGSCDGEDPSIQGAVCSHLSIEFHCPLPEHGSEPGSALHYPASPPLVAVACAALPASWLRRLTRRLSRLSTAAAALEQPMLHDLVTATADMLAGEWHKQTVASEGMRGMDGRLRVPLEESSEEEEEEDVEVQYAEDADRDDEEYRLDGSMDGLEDQETVRPGSVMGRDSDTSVSIRAEGVTAVSEEVFREALTEDFESLTISDSEVSSSTLSVAGASTEAILDVKVGRVNRGAPHHSVLHKSGTRPSPSGPLLSGEAAAAESRRLSTHQSWLDSSIEHSSMRQTRAALPAASKREELLRLLRLSGVVVISGATGCGKSTQVPQYILEDAIEQGQGASCSILVTQPRRISALGLAARVAAERGEEVGQTVGYSVKMDSKQTARTRLLFCTTGIVLRRLLSDPSLTSVSHIVLDEVHERSVEIDLLLMLLKDVQSSRSRLNPKGEKQQPLQLVLMSATADADLFAQYMSSTQSAASGRVDTLPQQVGMLTIPGFTYPVREFYLEDILERTGHVVGRSSKYAKKGTKGDDVWSDPESEQYSELTRRSMAVVDENQINYDAMVDLLCHIAVEQLRQGPVAYLSDWPEAAKYLAATKRSQQQGGAVLVFLPGAPEISKLQRMLLASDRLAAAMGGREHLRILPLHGSLSSSDQTRVFSRPPAGTLKVVLATNVAETSITIDDVSFVVDTGRAKEMSHDAERSILRLQEGYVSKAAAQQRRGRAGRVRPGVCFRMFSRQQWEKMDSHTSPEMLRSPLERVALLIKGMAGHELLAGAAGRGGVERVLGGCLSPPKPNAVAGATQLLRQIGAFDGGEELTALGGHLNRMPMDPRVGKMLVYGAMLGCLDPALTVAAALAHGRPVFMSGPVDADQEGLRKPIMGPAIAARSDHVALVAAFNGWCKAKSKGGYSAGSEYCRSHMLSESTLEAVQAGRSEYAGTLAELGFISREDAQELGGGRRGEKGGGRDGFDGSADSAWLSRAVNKNWGNARFLKAAICAGFYPSVLRVQAPKPKFKQVDGGAFEVEPSPSEVKFFDRERGRTFMHPASVCFKIGKFDSGWMVFTSMTQTSKLFVREVSMAPVYSLLLFGGNLEVEGSSGLISVDDWIQFKAPASVGVLVRGVRAELDALLSKKIASPGLELSESKVATVVMDLLSTDGF</sequence>
<keyword evidence="2" id="KW-0378">Hydrolase</keyword>
<evidence type="ECO:0000259" key="11">
    <source>
        <dbReference type="PROSITE" id="PS51194"/>
    </source>
</evidence>
<dbReference type="InterPro" id="IPR007502">
    <property type="entry name" value="Helicase-assoc_dom"/>
</dbReference>
<evidence type="ECO:0000313" key="13">
    <source>
        <dbReference type="Proteomes" id="UP000232323"/>
    </source>
</evidence>
<dbReference type="GO" id="GO:0004386">
    <property type="term" value="F:helicase activity"/>
    <property type="evidence" value="ECO:0007669"/>
    <property type="project" value="UniProtKB-KW"/>
</dbReference>
<dbReference type="InterPro" id="IPR014001">
    <property type="entry name" value="Helicase_ATP-bd"/>
</dbReference>
<dbReference type="Pfam" id="PF05773">
    <property type="entry name" value="RWD"/>
    <property type="match status" value="1"/>
</dbReference>
<evidence type="ECO:0000256" key="4">
    <source>
        <dbReference type="ARBA" id="ARBA00022840"/>
    </source>
</evidence>
<dbReference type="Pfam" id="PF26026">
    <property type="entry name" value="RNA_hel_CTD"/>
    <property type="match status" value="1"/>
</dbReference>
<feature type="compositionally biased region" description="Basic residues" evidence="8">
    <location>
        <begin position="779"/>
        <end position="788"/>
    </location>
</feature>
<feature type="domain" description="Helicase ATP-binding" evidence="10">
    <location>
        <begin position="843"/>
        <end position="1020"/>
    </location>
</feature>
<evidence type="ECO:0000256" key="3">
    <source>
        <dbReference type="ARBA" id="ARBA00022806"/>
    </source>
</evidence>
<keyword evidence="1" id="KW-0547">Nucleotide-binding</keyword>
<dbReference type="PROSITE" id="PS00690">
    <property type="entry name" value="DEAH_ATP_HELICASE"/>
    <property type="match status" value="1"/>
</dbReference>
<evidence type="ECO:0000256" key="5">
    <source>
        <dbReference type="ARBA" id="ARBA00022884"/>
    </source>
</evidence>
<dbReference type="Gene3D" id="1.20.120.1080">
    <property type="match status" value="1"/>
</dbReference>